<dbReference type="GO" id="GO:0052621">
    <property type="term" value="F:diguanylate cyclase activity"/>
    <property type="evidence" value="ECO:0007669"/>
    <property type="project" value="UniProtKB-EC"/>
</dbReference>
<name>A0A4R6XDC2_9GAMM</name>
<comment type="catalytic activity">
    <reaction evidence="3">
        <text>2 GTP = 3',3'-c-di-GMP + 2 diphosphate</text>
        <dbReference type="Rhea" id="RHEA:24898"/>
        <dbReference type="ChEBI" id="CHEBI:33019"/>
        <dbReference type="ChEBI" id="CHEBI:37565"/>
        <dbReference type="ChEBI" id="CHEBI:58805"/>
        <dbReference type="EC" id="2.7.7.65"/>
    </reaction>
</comment>
<dbReference type="Gene3D" id="3.30.70.270">
    <property type="match status" value="1"/>
</dbReference>
<evidence type="ECO:0000313" key="7">
    <source>
        <dbReference type="EMBL" id="TDR15187.1"/>
    </source>
</evidence>
<sequence>MNVLIAEDSPSDRMLLKLHLEKLGHSVYEVSNGIELVQHFYEHSEEFDILVVDLNMPGKSGIEAVTEIRKHQGSYAANWIPIIFLSGSDAEDDILKCIEAGADAYLSKPIQHKVLLAKLIAVTRLAHMRQELLAANSQLEALSTTDYLTNLPNRRAFEHTLRDEMAKARRHAQMLSVAILDIDHFKQINDTYGHDGGDLILREVSKRLMASQRSGDVFGRVGGEEFGLILPHTNAEEAKIACERYREVLSTEDYHYDGHIIKLTVSVGACKFDNDISQLELIKRADVALYMAKNTGRDKVVIEGY</sequence>
<dbReference type="Pfam" id="PF00072">
    <property type="entry name" value="Response_reg"/>
    <property type="match status" value="1"/>
</dbReference>
<comment type="cofactor">
    <cofactor evidence="1">
        <name>Mg(2+)</name>
        <dbReference type="ChEBI" id="CHEBI:18420"/>
    </cofactor>
</comment>
<dbReference type="NCBIfam" id="TIGR00254">
    <property type="entry name" value="GGDEF"/>
    <property type="match status" value="1"/>
</dbReference>
<dbReference type="CDD" id="cd17546">
    <property type="entry name" value="REC_hyHK_CKI1_RcsC-like"/>
    <property type="match status" value="1"/>
</dbReference>
<evidence type="ECO:0000256" key="2">
    <source>
        <dbReference type="ARBA" id="ARBA00012528"/>
    </source>
</evidence>
<proteinExistence type="predicted"/>
<feature type="modified residue" description="4-aspartylphosphate" evidence="4">
    <location>
        <position position="53"/>
    </location>
</feature>
<evidence type="ECO:0000259" key="6">
    <source>
        <dbReference type="PROSITE" id="PS50887"/>
    </source>
</evidence>
<keyword evidence="8" id="KW-1185">Reference proteome</keyword>
<dbReference type="InterPro" id="IPR050469">
    <property type="entry name" value="Diguanylate_Cyclase"/>
</dbReference>
<dbReference type="SUPFAM" id="SSF52172">
    <property type="entry name" value="CheY-like"/>
    <property type="match status" value="1"/>
</dbReference>
<feature type="domain" description="GGDEF" evidence="6">
    <location>
        <begin position="173"/>
        <end position="305"/>
    </location>
</feature>
<dbReference type="Proteomes" id="UP000295729">
    <property type="component" value="Unassembled WGS sequence"/>
</dbReference>
<dbReference type="PANTHER" id="PTHR45138:SF9">
    <property type="entry name" value="DIGUANYLATE CYCLASE DGCM-RELATED"/>
    <property type="match status" value="1"/>
</dbReference>
<dbReference type="GO" id="GO:0005886">
    <property type="term" value="C:plasma membrane"/>
    <property type="evidence" value="ECO:0007669"/>
    <property type="project" value="TreeGrafter"/>
</dbReference>
<protein>
    <recommendedName>
        <fullName evidence="2">diguanylate cyclase</fullName>
        <ecNumber evidence="2">2.7.7.65</ecNumber>
    </recommendedName>
</protein>
<gene>
    <name evidence="7" type="ORF">C8D85_0541</name>
</gene>
<dbReference type="Gene3D" id="3.40.50.2300">
    <property type="match status" value="1"/>
</dbReference>
<evidence type="ECO:0000313" key="8">
    <source>
        <dbReference type="Proteomes" id="UP000295729"/>
    </source>
</evidence>
<dbReference type="PROSITE" id="PS50110">
    <property type="entry name" value="RESPONSE_REGULATORY"/>
    <property type="match status" value="1"/>
</dbReference>
<feature type="domain" description="Response regulatory" evidence="5">
    <location>
        <begin position="2"/>
        <end position="123"/>
    </location>
</feature>
<dbReference type="GO" id="GO:0043709">
    <property type="term" value="P:cell adhesion involved in single-species biofilm formation"/>
    <property type="evidence" value="ECO:0007669"/>
    <property type="project" value="TreeGrafter"/>
</dbReference>
<evidence type="ECO:0000256" key="3">
    <source>
        <dbReference type="ARBA" id="ARBA00034247"/>
    </source>
</evidence>
<dbReference type="EC" id="2.7.7.65" evidence="2"/>
<dbReference type="InterPro" id="IPR029787">
    <property type="entry name" value="Nucleotide_cyclase"/>
</dbReference>
<dbReference type="InterPro" id="IPR011006">
    <property type="entry name" value="CheY-like_superfamily"/>
</dbReference>
<dbReference type="InterPro" id="IPR000160">
    <property type="entry name" value="GGDEF_dom"/>
</dbReference>
<evidence type="ECO:0000259" key="5">
    <source>
        <dbReference type="PROSITE" id="PS50110"/>
    </source>
</evidence>
<dbReference type="PANTHER" id="PTHR45138">
    <property type="entry name" value="REGULATORY COMPONENTS OF SENSORY TRANSDUCTION SYSTEM"/>
    <property type="match status" value="1"/>
</dbReference>
<dbReference type="GO" id="GO:1902201">
    <property type="term" value="P:negative regulation of bacterial-type flagellum-dependent cell motility"/>
    <property type="evidence" value="ECO:0007669"/>
    <property type="project" value="TreeGrafter"/>
</dbReference>
<keyword evidence="4" id="KW-0597">Phosphoprotein</keyword>
<dbReference type="CDD" id="cd01949">
    <property type="entry name" value="GGDEF"/>
    <property type="match status" value="1"/>
</dbReference>
<dbReference type="FunFam" id="3.30.70.270:FF:000001">
    <property type="entry name" value="Diguanylate cyclase domain protein"/>
    <property type="match status" value="1"/>
</dbReference>
<dbReference type="AlphaFoldDB" id="A0A4R6XDC2"/>
<reference evidence="7 8" key="1">
    <citation type="submission" date="2019-03" db="EMBL/GenBank/DDBJ databases">
        <title>Genomic Encyclopedia of Type Strains, Phase IV (KMG-IV): sequencing the most valuable type-strain genomes for metagenomic binning, comparative biology and taxonomic classification.</title>
        <authorList>
            <person name="Goeker M."/>
        </authorList>
    </citation>
    <scope>NUCLEOTIDE SEQUENCE [LARGE SCALE GENOMIC DNA]</scope>
    <source>
        <strain evidence="7 8">DSM 5604</strain>
    </source>
</reference>
<dbReference type="EMBL" id="SNZA01000001">
    <property type="protein sequence ID" value="TDR15187.1"/>
    <property type="molecule type" value="Genomic_DNA"/>
</dbReference>
<evidence type="ECO:0000256" key="1">
    <source>
        <dbReference type="ARBA" id="ARBA00001946"/>
    </source>
</evidence>
<dbReference type="InterPro" id="IPR001789">
    <property type="entry name" value="Sig_transdc_resp-reg_receiver"/>
</dbReference>
<dbReference type="SUPFAM" id="SSF55073">
    <property type="entry name" value="Nucleotide cyclase"/>
    <property type="match status" value="1"/>
</dbReference>
<dbReference type="SMART" id="SM00267">
    <property type="entry name" value="GGDEF"/>
    <property type="match status" value="1"/>
</dbReference>
<dbReference type="InterPro" id="IPR043128">
    <property type="entry name" value="Rev_trsase/Diguanyl_cyclase"/>
</dbReference>
<dbReference type="OrthoDB" id="9812260at2"/>
<organism evidence="7 8">
    <name type="scientific">Marinomonas communis</name>
    <dbReference type="NCBI Taxonomy" id="28254"/>
    <lineage>
        <taxon>Bacteria</taxon>
        <taxon>Pseudomonadati</taxon>
        <taxon>Pseudomonadota</taxon>
        <taxon>Gammaproteobacteria</taxon>
        <taxon>Oceanospirillales</taxon>
        <taxon>Oceanospirillaceae</taxon>
        <taxon>Marinomonas</taxon>
    </lineage>
</organism>
<dbReference type="RefSeq" id="WP_133559816.1">
    <property type="nucleotide sequence ID" value="NZ_SNZA01000001.1"/>
</dbReference>
<dbReference type="GO" id="GO:0000160">
    <property type="term" value="P:phosphorelay signal transduction system"/>
    <property type="evidence" value="ECO:0007669"/>
    <property type="project" value="InterPro"/>
</dbReference>
<accession>A0A4R6XDC2</accession>
<evidence type="ECO:0000256" key="4">
    <source>
        <dbReference type="PROSITE-ProRule" id="PRU00169"/>
    </source>
</evidence>
<dbReference type="SMART" id="SM00448">
    <property type="entry name" value="REC"/>
    <property type="match status" value="1"/>
</dbReference>
<dbReference type="Pfam" id="PF00990">
    <property type="entry name" value="GGDEF"/>
    <property type="match status" value="1"/>
</dbReference>
<dbReference type="PROSITE" id="PS50887">
    <property type="entry name" value="GGDEF"/>
    <property type="match status" value="1"/>
</dbReference>
<comment type="caution">
    <text evidence="7">The sequence shown here is derived from an EMBL/GenBank/DDBJ whole genome shotgun (WGS) entry which is preliminary data.</text>
</comment>